<dbReference type="Gene3D" id="3.40.50.12780">
    <property type="entry name" value="N-terminal domain of ligase-like"/>
    <property type="match status" value="1"/>
</dbReference>
<evidence type="ECO:0000256" key="2">
    <source>
        <dbReference type="ARBA" id="ARBA00006432"/>
    </source>
</evidence>
<feature type="domain" description="Carrier" evidence="5">
    <location>
        <begin position="365"/>
        <end position="442"/>
    </location>
</feature>
<evidence type="ECO:0000256" key="3">
    <source>
        <dbReference type="ARBA" id="ARBA00022450"/>
    </source>
</evidence>
<dbReference type="GO" id="GO:0005737">
    <property type="term" value="C:cytoplasm"/>
    <property type="evidence" value="ECO:0007669"/>
    <property type="project" value="TreeGrafter"/>
</dbReference>
<dbReference type="Gene3D" id="3.30.300.30">
    <property type="match status" value="1"/>
</dbReference>
<evidence type="ECO:0000256" key="4">
    <source>
        <dbReference type="ARBA" id="ARBA00022553"/>
    </source>
</evidence>
<dbReference type="InterPro" id="IPR000873">
    <property type="entry name" value="AMP-dep_synth/lig_dom"/>
</dbReference>
<evidence type="ECO:0000313" key="6">
    <source>
        <dbReference type="EMBL" id="TZF92174.1"/>
    </source>
</evidence>
<dbReference type="PROSITE" id="PS00455">
    <property type="entry name" value="AMP_BINDING"/>
    <property type="match status" value="2"/>
</dbReference>
<dbReference type="SUPFAM" id="SSF47336">
    <property type="entry name" value="ACP-like"/>
    <property type="match status" value="1"/>
</dbReference>
<protein>
    <submittedName>
        <fullName evidence="6">AMP-binding protein</fullName>
    </submittedName>
</protein>
<dbReference type="InterPro" id="IPR025110">
    <property type="entry name" value="AMP-bd_C"/>
</dbReference>
<feature type="non-terminal residue" evidence="6">
    <location>
        <position position="1"/>
    </location>
</feature>
<keyword evidence="3" id="KW-0596">Phosphopantetheine</keyword>
<evidence type="ECO:0000313" key="7">
    <source>
        <dbReference type="Proteomes" id="UP000323884"/>
    </source>
</evidence>
<keyword evidence="7" id="KW-1185">Reference proteome</keyword>
<dbReference type="FunFam" id="3.40.50.980:FF:000001">
    <property type="entry name" value="Non-ribosomal peptide synthetase"/>
    <property type="match status" value="1"/>
</dbReference>
<gene>
    <name evidence="6" type="ORF">FW781_22225</name>
</gene>
<dbReference type="InterPro" id="IPR020845">
    <property type="entry name" value="AMP-binding_CS"/>
</dbReference>
<dbReference type="SUPFAM" id="SSF52777">
    <property type="entry name" value="CoA-dependent acyltransferases"/>
    <property type="match status" value="4"/>
</dbReference>
<dbReference type="GO" id="GO:0043041">
    <property type="term" value="P:amino acid activation for nonribosomal peptide biosynthetic process"/>
    <property type="evidence" value="ECO:0007669"/>
    <property type="project" value="TreeGrafter"/>
</dbReference>
<dbReference type="RefSeq" id="WP_149389416.1">
    <property type="nucleotide sequence ID" value="NZ_VTRU01000014.1"/>
</dbReference>
<comment type="similarity">
    <text evidence="2">Belongs to the ATP-dependent AMP-binding enzyme family.</text>
</comment>
<dbReference type="Gene3D" id="3.40.50.980">
    <property type="match status" value="2"/>
</dbReference>
<reference evidence="6 7" key="1">
    <citation type="submission" date="2019-08" db="EMBL/GenBank/DDBJ databases">
        <title>Draft genome sequence of Chryseobacterium sp. Gsoil 183.</title>
        <authorList>
            <person name="Im W.-T."/>
        </authorList>
    </citation>
    <scope>NUCLEOTIDE SEQUENCE [LARGE SCALE GENOMIC DNA]</scope>
    <source>
        <strain evidence="6 7">Gsoil 183</strain>
    </source>
</reference>
<dbReference type="InterPro" id="IPR023213">
    <property type="entry name" value="CAT-like_dom_sf"/>
</dbReference>
<dbReference type="Proteomes" id="UP000323884">
    <property type="component" value="Unassembled WGS sequence"/>
</dbReference>
<dbReference type="Pfam" id="PF00501">
    <property type="entry name" value="AMP-binding"/>
    <property type="match status" value="2"/>
</dbReference>
<dbReference type="Pfam" id="PF00550">
    <property type="entry name" value="PP-binding"/>
    <property type="match status" value="1"/>
</dbReference>
<dbReference type="OrthoDB" id="5298966at2"/>
<dbReference type="InterPro" id="IPR045851">
    <property type="entry name" value="AMP-bd_C_sf"/>
</dbReference>
<dbReference type="InterPro" id="IPR042099">
    <property type="entry name" value="ANL_N_sf"/>
</dbReference>
<dbReference type="Pfam" id="PF13193">
    <property type="entry name" value="AMP-binding_C"/>
    <property type="match status" value="1"/>
</dbReference>
<dbReference type="CDD" id="cd05930">
    <property type="entry name" value="A_NRPS"/>
    <property type="match status" value="1"/>
</dbReference>
<sequence>TQSNNLAYVIFTSGTTGLPKGVMVEHRNVSNLIHQEAKEFGLLENRVQKNCLWYANYVFDAHVWELYPSITHGHAIYILEKELQTDLFSLKDYIEDNSISIATIPPVLLTRDSILPLEKLVVAGDVTNPQVMAAYKEYGVDLINAYGPTETTVCATLHHYNEDENPVNIGGPIGNMTAYVLDKYQRIVPIGAIGELYIGGAGIARGYLNRPGLTEERFIINPFQTEEQKGKGENGRLYRTGDLVRWLSNGGLEYIGRNDFQVKIRGYRIELGEIENKLLGYPGIIQVAVLAKENKAGLKYLAGYYVSETEIDSSLLSEYLSESLPEYMVPGVFVHLTSLPLTINGKLDKKALPEPEFTGTKNYTEPETEFEKQLVIIYSEVLGISPETISIHDDFFRLGGDSIISIQLVGRIKQRLDIRISVKEVFSSRTPAVLAKLIEDKKSATQIELLTEQGILTGNVPLLPIQEWFFSQIKSGYLPDFNHWNQSFLLNVPALDKEIFEQSINLLIEKHDVFRMQYPKENGTYSQEYGDQKAAAEINYLDVSSINPEELSAILTTWQKQFDIEKGSLYRIGYLTGYEDHTARIFFAFHHLIIDVVSWRIITEDLKNIYQSLEKDENYQIKKGSSYRQWAEAVKGYKSENQESKDQELSYWNRTAKTINPTNNTLEAISVLEQNHDILALDKEYTEKLIRGSHHVYQTQINDLLLSALAAALADLTGESHHAVLLESHGREEVFGNLDITETVGWFTSMYPLLLETGKEVNDTVVLTKEAQRSIPNNGIGYGSLVGYMDQELPKISFNYLGQLDQEENSGEKTWFIAAEDNGVSIGESNHGSYLIGINGAVVDGELRFRISAHLEQNKVTQFAQNFKAQIVTIIDELSKSTRSFLTSSDVDHIISAKQLFHLQESGEIEGVYLANSLQEGFVYHALSQGDKDDAYRIQLTWDYLAEINTTKLKEAWSHTQQQFPALRLRFDWSEEIVQVIDKESPLDWRYQDITGISEEEQDELIKEITGKDRFEVYDLSKSGLFRIYLFKRSEKHYTCLFSNHHAVLDGWSMPIILKRIHDIYLSLMKDQKSEWITDQAYINTQKYLQQHKDISQNFWKGYMATLEDREDLSSLIKDSQKHIDLGTYRQIKEHSLVTMTITGEQYQQLKRFTTENGFTVNAVLQYLWHNQLRIYSGAETTVVGTTVSGRSLPVDGIESSAGLFINTLPLIVQHKEGLVTDVISDIQQRASELNTHSDMSLADLNQDSSRIFSSLFVYENYPVPEAGEDSNEVGFVFKGGVEKLDYPLGIMAFEHDESVMMKINYEGALFEQKTMESLIGGMKSILVQILENWKITSGQLSYVSKEQFRLIQSWNSTETVYPYDKTIQELFESQVERTPDRTALVYKDVKLSYCELNERSNRLANHLIATYDLQPDELVPLCLDRSENMLIAILAVLKSGAAYVPMDPSYPADRIEHILKDTGARLVLGQESTSEKLKNLTADVISLDEVTFKATLETESANNPVTSTQSNNLAYVIFTSGTTGLPKGVMVEHRNVSNLIHQEAKEFGLLENRVQKNCLWYANYVFDAHVWELYPSITHGHAIYILEKELQTDLFS</sequence>
<organism evidence="6 7">
    <name type="scientific">Chryseobacterium panacisoli</name>
    <dbReference type="NCBI Taxonomy" id="1807141"/>
    <lineage>
        <taxon>Bacteria</taxon>
        <taxon>Pseudomonadati</taxon>
        <taxon>Bacteroidota</taxon>
        <taxon>Flavobacteriia</taxon>
        <taxon>Flavobacteriales</taxon>
        <taxon>Weeksellaceae</taxon>
        <taxon>Chryseobacterium group</taxon>
        <taxon>Chryseobacterium</taxon>
    </lineage>
</organism>
<dbReference type="FunFam" id="3.30.300.30:FF:000010">
    <property type="entry name" value="Enterobactin synthetase component F"/>
    <property type="match status" value="1"/>
</dbReference>
<dbReference type="PROSITE" id="PS00012">
    <property type="entry name" value="PHOSPHOPANTETHEINE"/>
    <property type="match status" value="1"/>
</dbReference>
<proteinExistence type="inferred from homology"/>
<dbReference type="GO" id="GO:0003824">
    <property type="term" value="F:catalytic activity"/>
    <property type="evidence" value="ECO:0007669"/>
    <property type="project" value="InterPro"/>
</dbReference>
<dbReference type="FunFam" id="2.30.38.10:FF:000001">
    <property type="entry name" value="Non-ribosomal peptide synthetase PvdI"/>
    <property type="match status" value="1"/>
</dbReference>
<dbReference type="InterPro" id="IPR001242">
    <property type="entry name" value="Condensation_dom"/>
</dbReference>
<feature type="non-terminal residue" evidence="6">
    <location>
        <position position="1597"/>
    </location>
</feature>
<dbReference type="Gene3D" id="1.10.1200.10">
    <property type="entry name" value="ACP-like"/>
    <property type="match status" value="1"/>
</dbReference>
<dbReference type="InterPro" id="IPR009081">
    <property type="entry name" value="PP-bd_ACP"/>
</dbReference>
<dbReference type="Gene3D" id="3.30.559.10">
    <property type="entry name" value="Chloramphenicol acetyltransferase-like domain"/>
    <property type="match status" value="2"/>
</dbReference>
<dbReference type="GO" id="GO:0031177">
    <property type="term" value="F:phosphopantetheine binding"/>
    <property type="evidence" value="ECO:0007669"/>
    <property type="project" value="InterPro"/>
</dbReference>
<dbReference type="InterPro" id="IPR006162">
    <property type="entry name" value="Ppantetheine_attach_site"/>
</dbReference>
<dbReference type="InterPro" id="IPR036736">
    <property type="entry name" value="ACP-like_sf"/>
</dbReference>
<evidence type="ECO:0000259" key="5">
    <source>
        <dbReference type="PROSITE" id="PS50075"/>
    </source>
</evidence>
<comment type="cofactor">
    <cofactor evidence="1">
        <name>pantetheine 4'-phosphate</name>
        <dbReference type="ChEBI" id="CHEBI:47942"/>
    </cofactor>
</comment>
<dbReference type="PANTHER" id="PTHR45527:SF1">
    <property type="entry name" value="FATTY ACID SYNTHASE"/>
    <property type="match status" value="1"/>
</dbReference>
<comment type="caution">
    <text evidence="6">The sequence shown here is derived from an EMBL/GenBank/DDBJ whole genome shotgun (WGS) entry which is preliminary data.</text>
</comment>
<dbReference type="Pfam" id="PF00668">
    <property type="entry name" value="Condensation"/>
    <property type="match status" value="2"/>
</dbReference>
<dbReference type="SUPFAM" id="SSF56801">
    <property type="entry name" value="Acetyl-CoA synthetase-like"/>
    <property type="match status" value="2"/>
</dbReference>
<accession>A0A5D8ZHR9</accession>
<evidence type="ECO:0000256" key="1">
    <source>
        <dbReference type="ARBA" id="ARBA00001957"/>
    </source>
</evidence>
<dbReference type="InterPro" id="IPR020806">
    <property type="entry name" value="PKS_PP-bd"/>
</dbReference>
<dbReference type="PROSITE" id="PS50075">
    <property type="entry name" value="CARRIER"/>
    <property type="match status" value="1"/>
</dbReference>
<name>A0A5D8ZHR9_9FLAO</name>
<keyword evidence="4" id="KW-0597">Phosphoprotein</keyword>
<dbReference type="FunFam" id="1.10.1200.10:FF:000005">
    <property type="entry name" value="Nonribosomal peptide synthetase 1"/>
    <property type="match status" value="1"/>
</dbReference>
<dbReference type="GO" id="GO:0044550">
    <property type="term" value="P:secondary metabolite biosynthetic process"/>
    <property type="evidence" value="ECO:0007669"/>
    <property type="project" value="TreeGrafter"/>
</dbReference>
<dbReference type="SMART" id="SM00823">
    <property type="entry name" value="PKS_PP"/>
    <property type="match status" value="1"/>
</dbReference>
<dbReference type="PANTHER" id="PTHR45527">
    <property type="entry name" value="NONRIBOSOMAL PEPTIDE SYNTHETASE"/>
    <property type="match status" value="1"/>
</dbReference>
<dbReference type="EMBL" id="VTRU01000014">
    <property type="protein sequence ID" value="TZF92174.1"/>
    <property type="molecule type" value="Genomic_DNA"/>
</dbReference>
<dbReference type="Gene3D" id="3.30.559.30">
    <property type="entry name" value="Nonribosomal peptide synthetase, condensation domain"/>
    <property type="match status" value="2"/>
</dbReference>